<evidence type="ECO:0000256" key="3">
    <source>
        <dbReference type="ARBA" id="ARBA00023002"/>
    </source>
</evidence>
<feature type="transmembrane region" description="Helical" evidence="6">
    <location>
        <begin position="167"/>
        <end position="186"/>
    </location>
</feature>
<feature type="transmembrane region" description="Helical" evidence="6">
    <location>
        <begin position="246"/>
        <end position="265"/>
    </location>
</feature>
<accession>A0A915XKH2</accession>
<feature type="transmembrane region" description="Helical" evidence="6">
    <location>
        <begin position="353"/>
        <end position="372"/>
    </location>
</feature>
<gene>
    <name evidence="8" type="ORF">GF1_23630</name>
</gene>
<keyword evidence="9" id="KW-1185">Reference proteome</keyword>
<dbReference type="InterPro" id="IPR051460">
    <property type="entry name" value="HdrC_iron-sulfur_subunit"/>
</dbReference>
<dbReference type="GO" id="GO:0005886">
    <property type="term" value="C:plasma membrane"/>
    <property type="evidence" value="ECO:0007669"/>
    <property type="project" value="TreeGrafter"/>
</dbReference>
<dbReference type="NCBIfam" id="NF038018">
    <property type="entry name" value="qmoC"/>
    <property type="match status" value="1"/>
</dbReference>
<feature type="domain" description="4Fe-4S ferredoxin-type" evidence="7">
    <location>
        <begin position="59"/>
        <end position="90"/>
    </location>
</feature>
<dbReference type="PANTHER" id="PTHR43255">
    <property type="entry name" value="IRON-SULFUR-BINDING OXIDOREDUCTASE FADF-RELATED-RELATED"/>
    <property type="match status" value="1"/>
</dbReference>
<dbReference type="AlphaFoldDB" id="A0A915XKH2"/>
<keyword evidence="5" id="KW-0411">Iron-sulfur</keyword>
<evidence type="ECO:0000313" key="8">
    <source>
        <dbReference type="EMBL" id="BCO09987.1"/>
    </source>
</evidence>
<dbReference type="InterPro" id="IPR017900">
    <property type="entry name" value="4Fe4S_Fe_S_CS"/>
</dbReference>
<dbReference type="PROSITE" id="PS00198">
    <property type="entry name" value="4FE4S_FER_1"/>
    <property type="match status" value="1"/>
</dbReference>
<evidence type="ECO:0000256" key="2">
    <source>
        <dbReference type="ARBA" id="ARBA00022723"/>
    </source>
</evidence>
<keyword evidence="3" id="KW-0560">Oxidoreductase</keyword>
<dbReference type="EMBL" id="AP024233">
    <property type="protein sequence ID" value="BCO09987.1"/>
    <property type="molecule type" value="Genomic_DNA"/>
</dbReference>
<dbReference type="InterPro" id="IPR036197">
    <property type="entry name" value="NarG-like_sf"/>
</dbReference>
<keyword evidence="1" id="KW-0004">4Fe-4S</keyword>
<evidence type="ECO:0000256" key="5">
    <source>
        <dbReference type="ARBA" id="ARBA00023014"/>
    </source>
</evidence>
<keyword evidence="6" id="KW-0812">Transmembrane</keyword>
<feature type="transmembrane region" description="Helical" evidence="6">
    <location>
        <begin position="285"/>
        <end position="305"/>
    </location>
</feature>
<dbReference type="Pfam" id="PF13183">
    <property type="entry name" value="Fer4_8"/>
    <property type="match status" value="1"/>
</dbReference>
<dbReference type="InterPro" id="IPR009051">
    <property type="entry name" value="Helical_ferredxn"/>
</dbReference>
<evidence type="ECO:0000256" key="1">
    <source>
        <dbReference type="ARBA" id="ARBA00022485"/>
    </source>
</evidence>
<evidence type="ECO:0000259" key="7">
    <source>
        <dbReference type="PROSITE" id="PS51379"/>
    </source>
</evidence>
<keyword evidence="2" id="KW-0479">Metal-binding</keyword>
<dbReference type="GO" id="GO:0051539">
    <property type="term" value="F:4 iron, 4 sulfur cluster binding"/>
    <property type="evidence" value="ECO:0007669"/>
    <property type="project" value="UniProtKB-KW"/>
</dbReference>
<evidence type="ECO:0000256" key="6">
    <source>
        <dbReference type="SAM" id="Phobius"/>
    </source>
</evidence>
<reference evidence="8" key="1">
    <citation type="submission" date="2020-12" db="EMBL/GenBank/DDBJ databases">
        <title>Desulfobium dissulfuricans gen. nov., sp. nov., a novel mesophilic, sulfate-reducing bacterium isolated from a deep-sea hydrothermal vent.</title>
        <authorList>
            <person name="Hashimoto Y."/>
            <person name="Tame A."/>
            <person name="Sawayama S."/>
            <person name="Miyazaki J."/>
            <person name="Takai K."/>
            <person name="Nakagawa S."/>
        </authorList>
    </citation>
    <scope>NUCLEOTIDE SEQUENCE</scope>
    <source>
        <strain evidence="8">GF1</strain>
    </source>
</reference>
<dbReference type="InterPro" id="IPR017896">
    <property type="entry name" value="4Fe4S_Fe-S-bd"/>
</dbReference>
<feature type="transmembrane region" description="Helical" evidence="6">
    <location>
        <begin position="117"/>
        <end position="134"/>
    </location>
</feature>
<dbReference type="Gene3D" id="1.10.1060.10">
    <property type="entry name" value="Alpha-helical ferredoxin"/>
    <property type="match status" value="1"/>
</dbReference>
<evidence type="ECO:0000256" key="4">
    <source>
        <dbReference type="ARBA" id="ARBA00023004"/>
    </source>
</evidence>
<evidence type="ECO:0000313" key="9">
    <source>
        <dbReference type="Proteomes" id="UP001063350"/>
    </source>
</evidence>
<dbReference type="PANTHER" id="PTHR43255:SF1">
    <property type="entry name" value="IRON-SULFUR-BINDING OXIDOREDUCTASE FADF-RELATED"/>
    <property type="match status" value="1"/>
</dbReference>
<keyword evidence="4" id="KW-0408">Iron</keyword>
<sequence>MSMNVQPDLDFIKDMKSAGGDTLKKCFQCATCSVVCPLSSDDNPFPRREMVFAQWGLKDKLIGDPNVLLCHQCGDCTAYCPRGAKPGDVLGAIRAYMYKYFGWPSGLAKLASSGKNLPILIGIPAVVVFVMWLISGGMHIPSAEQFAHAGYGHFFGHWEWRYLAKNVLFIDLIMLPAAGLALYASYKGVTNMWKKMEEYSGVGEALYRPSVPQFIKEFLWPSVQEIIQHNRFRECKANYDRVRGHLPLLLSFLALFFVTAYSAFVQDVLGIIWPQLHGPMSMWNPVKILANVAAIALIVGIGILWGNRSQMEADGQASRTFYDWFLIWMIMGVGVTGLAAEIFRLIGLASIGYVTYYLHLVSVMMLFMYMPYTKFAHLVYRTFAMAFERYRESAYVKNPLNDD</sequence>
<keyword evidence="6" id="KW-1133">Transmembrane helix</keyword>
<dbReference type="GO" id="GO:0046872">
    <property type="term" value="F:metal ion binding"/>
    <property type="evidence" value="ECO:0007669"/>
    <property type="project" value="UniProtKB-KW"/>
</dbReference>
<proteinExistence type="predicted"/>
<organism evidence="8 9">
    <name type="scientific">Desulfolithobacter dissulfuricans</name>
    <dbReference type="NCBI Taxonomy" id="2795293"/>
    <lineage>
        <taxon>Bacteria</taxon>
        <taxon>Pseudomonadati</taxon>
        <taxon>Thermodesulfobacteriota</taxon>
        <taxon>Desulfobulbia</taxon>
        <taxon>Desulfobulbales</taxon>
        <taxon>Desulfobulbaceae</taxon>
        <taxon>Desulfolithobacter</taxon>
    </lineage>
</organism>
<dbReference type="Gene3D" id="1.20.950.20">
    <property type="entry name" value="Transmembrane di-heme cytochromes, Chain C"/>
    <property type="match status" value="1"/>
</dbReference>
<dbReference type="PROSITE" id="PS51379">
    <property type="entry name" value="4FE4S_FER_2"/>
    <property type="match status" value="1"/>
</dbReference>
<dbReference type="Proteomes" id="UP001063350">
    <property type="component" value="Chromosome"/>
</dbReference>
<dbReference type="SUPFAM" id="SSF46548">
    <property type="entry name" value="alpha-helical ferredoxin"/>
    <property type="match status" value="1"/>
</dbReference>
<dbReference type="SUPFAM" id="SSF103501">
    <property type="entry name" value="Respiratory nitrate reductase 1 gamma chain"/>
    <property type="match status" value="1"/>
</dbReference>
<keyword evidence="6" id="KW-0472">Membrane</keyword>
<name>A0A915XKH2_9BACT</name>
<feature type="transmembrane region" description="Helical" evidence="6">
    <location>
        <begin position="325"/>
        <end position="347"/>
    </location>
</feature>
<dbReference type="KEGG" id="ddu:GF1_23630"/>
<dbReference type="GO" id="GO:0016491">
    <property type="term" value="F:oxidoreductase activity"/>
    <property type="evidence" value="ECO:0007669"/>
    <property type="project" value="UniProtKB-KW"/>
</dbReference>
<protein>
    <submittedName>
        <fullName evidence="8">Heterodisulfide reductase subunit E</fullName>
    </submittedName>
</protein>